<reference evidence="2 3" key="1">
    <citation type="submission" date="2020-08" db="EMBL/GenBank/DDBJ databases">
        <title>Plant Genome Project.</title>
        <authorList>
            <person name="Zhang R.-G."/>
        </authorList>
    </citation>
    <scope>NUCLEOTIDE SEQUENCE [LARGE SCALE GENOMIC DNA]</scope>
    <source>
        <tissue evidence="2">Rhizome</tissue>
    </source>
</reference>
<organism evidence="2 3">
    <name type="scientific">Zingiber officinale</name>
    <name type="common">Ginger</name>
    <name type="synonym">Amomum zingiber</name>
    <dbReference type="NCBI Taxonomy" id="94328"/>
    <lineage>
        <taxon>Eukaryota</taxon>
        <taxon>Viridiplantae</taxon>
        <taxon>Streptophyta</taxon>
        <taxon>Embryophyta</taxon>
        <taxon>Tracheophyta</taxon>
        <taxon>Spermatophyta</taxon>
        <taxon>Magnoliopsida</taxon>
        <taxon>Liliopsida</taxon>
        <taxon>Zingiberales</taxon>
        <taxon>Zingiberaceae</taxon>
        <taxon>Zingiber</taxon>
    </lineage>
</organism>
<feature type="region of interest" description="Disordered" evidence="1">
    <location>
        <begin position="193"/>
        <end position="238"/>
    </location>
</feature>
<protein>
    <submittedName>
        <fullName evidence="2">Uncharacterized protein</fullName>
    </submittedName>
</protein>
<sequence>MSGVPKRLHEEGGHSTPLKRPHEELVIYSSSSGKPSQSVGNEFHHPLDHGQEGRVAKAQRLESRDVDKRSSLLHRMPSASISSFDHSITSENRLDLKRDVKSEGWEDKEHRMDRGDFRNETKFEKDYVVTNVHLNWKDSKEHHRSRKSATEGLFSWSCSRSGLQSANELTKDLITAEERSVETLDTIGDNKIDQKVEEKFRDKDRKTKEREIGEKDKDKNDFQNNIQLGGASDERKDLLREERDIEKWERERKDLQKDKEWNLKDTLKRESSTVNEKDNFQAEKEFMDGSVRSFEQDNTTSEPKRGKVDSWKIHDKDMKEKKREGNGELGERQEQRGKHHDKEGNDNFAEGDGTTEKEKETFGGPQQRRRLRSRGTPQTPQREARPRSRARDTEGYA</sequence>
<accession>A0A8J5HSX7</accession>
<feature type="region of interest" description="Disordered" evidence="1">
    <location>
        <begin position="1"/>
        <end position="74"/>
    </location>
</feature>
<gene>
    <name evidence="2" type="ORF">ZIOFF_020073</name>
</gene>
<evidence type="ECO:0000313" key="3">
    <source>
        <dbReference type="Proteomes" id="UP000734854"/>
    </source>
</evidence>
<name>A0A8J5HSX7_ZINOF</name>
<proteinExistence type="predicted"/>
<keyword evidence="3" id="KW-1185">Reference proteome</keyword>
<dbReference type="AlphaFoldDB" id="A0A8J5HSX7"/>
<feature type="compositionally biased region" description="Basic and acidic residues" evidence="1">
    <location>
        <begin position="382"/>
        <end position="397"/>
    </location>
</feature>
<feature type="compositionally biased region" description="Low complexity" evidence="1">
    <location>
        <begin position="29"/>
        <end position="38"/>
    </location>
</feature>
<evidence type="ECO:0000256" key="1">
    <source>
        <dbReference type="SAM" id="MobiDB-lite"/>
    </source>
</evidence>
<dbReference type="EMBL" id="JACMSC010000005">
    <property type="protein sequence ID" value="KAG6522917.1"/>
    <property type="molecule type" value="Genomic_DNA"/>
</dbReference>
<feature type="compositionally biased region" description="Basic and acidic residues" evidence="1">
    <location>
        <begin position="259"/>
        <end position="287"/>
    </location>
</feature>
<feature type="compositionally biased region" description="Basic and acidic residues" evidence="1">
    <location>
        <begin position="193"/>
        <end position="221"/>
    </location>
</feature>
<dbReference type="Proteomes" id="UP000734854">
    <property type="component" value="Unassembled WGS sequence"/>
</dbReference>
<evidence type="ECO:0000313" key="2">
    <source>
        <dbReference type="EMBL" id="KAG6522917.1"/>
    </source>
</evidence>
<feature type="region of interest" description="Disordered" evidence="1">
    <location>
        <begin position="259"/>
        <end position="397"/>
    </location>
</feature>
<comment type="caution">
    <text evidence="2">The sequence shown here is derived from an EMBL/GenBank/DDBJ whole genome shotgun (WGS) entry which is preliminary data.</text>
</comment>
<feature type="compositionally biased region" description="Basic and acidic residues" evidence="1">
    <location>
        <begin position="42"/>
        <end position="70"/>
    </location>
</feature>
<feature type="compositionally biased region" description="Basic and acidic residues" evidence="1">
    <location>
        <begin position="302"/>
        <end position="345"/>
    </location>
</feature>